<dbReference type="Proteomes" id="UP000604046">
    <property type="component" value="Unassembled WGS sequence"/>
</dbReference>
<gene>
    <name evidence="3" type="ORF">SNAT2548_LOCUS24736</name>
</gene>
<dbReference type="PANTHER" id="PTHR47447:SF17">
    <property type="entry name" value="OS12G0638900 PROTEIN"/>
    <property type="match status" value="1"/>
</dbReference>
<keyword evidence="1" id="KW-0677">Repeat</keyword>
<dbReference type="EMBL" id="CAJNDS010002368">
    <property type="protein sequence ID" value="CAE7451715.1"/>
    <property type="molecule type" value="Genomic_DNA"/>
</dbReference>
<comment type="caution">
    <text evidence="3">The sequence shown here is derived from an EMBL/GenBank/DDBJ whole genome shotgun (WGS) entry which is preliminary data.</text>
</comment>
<dbReference type="InterPro" id="IPR002885">
    <property type="entry name" value="PPR_rpt"/>
</dbReference>
<proteinExistence type="predicted"/>
<dbReference type="PANTHER" id="PTHR47447">
    <property type="entry name" value="OS03G0856100 PROTEIN"/>
    <property type="match status" value="1"/>
</dbReference>
<keyword evidence="4" id="KW-1185">Reference proteome</keyword>
<evidence type="ECO:0000313" key="4">
    <source>
        <dbReference type="Proteomes" id="UP000604046"/>
    </source>
</evidence>
<evidence type="ECO:0000256" key="2">
    <source>
        <dbReference type="SAM" id="SignalP"/>
    </source>
</evidence>
<evidence type="ECO:0000256" key="1">
    <source>
        <dbReference type="ARBA" id="ARBA00022737"/>
    </source>
</evidence>
<evidence type="ECO:0000313" key="3">
    <source>
        <dbReference type="EMBL" id="CAE7451715.1"/>
    </source>
</evidence>
<dbReference type="AlphaFoldDB" id="A0A812RU54"/>
<feature type="signal peptide" evidence="2">
    <location>
        <begin position="1"/>
        <end position="26"/>
    </location>
</feature>
<organism evidence="3 4">
    <name type="scientific">Symbiodinium natans</name>
    <dbReference type="NCBI Taxonomy" id="878477"/>
    <lineage>
        <taxon>Eukaryota</taxon>
        <taxon>Sar</taxon>
        <taxon>Alveolata</taxon>
        <taxon>Dinophyceae</taxon>
        <taxon>Suessiales</taxon>
        <taxon>Symbiodiniaceae</taxon>
        <taxon>Symbiodinium</taxon>
    </lineage>
</organism>
<feature type="chain" id="PRO_5032639602" description="Pentacotripeptide-repeat region of PRORP domain-containing protein" evidence="2">
    <location>
        <begin position="27"/>
        <end position="598"/>
    </location>
</feature>
<dbReference type="InterPro" id="IPR011990">
    <property type="entry name" value="TPR-like_helical_dom_sf"/>
</dbReference>
<evidence type="ECO:0008006" key="5">
    <source>
        <dbReference type="Google" id="ProtNLM"/>
    </source>
</evidence>
<keyword evidence="2" id="KW-0732">Signal</keyword>
<reference evidence="3" key="1">
    <citation type="submission" date="2021-02" db="EMBL/GenBank/DDBJ databases">
        <authorList>
            <person name="Dougan E. K."/>
            <person name="Rhodes N."/>
            <person name="Thang M."/>
            <person name="Chan C."/>
        </authorList>
    </citation>
    <scope>NUCLEOTIDE SEQUENCE</scope>
</reference>
<protein>
    <recommendedName>
        <fullName evidence="5">Pentacotripeptide-repeat region of PRORP domain-containing protein</fullName>
    </recommendedName>
</protein>
<accession>A0A812RU54</accession>
<dbReference type="Gene3D" id="1.25.40.10">
    <property type="entry name" value="Tetratricopeptide repeat domain"/>
    <property type="match status" value="2"/>
</dbReference>
<name>A0A812RU54_9DINO</name>
<sequence>MAMSSAIWITLLATVVSFWACTPSFGVPASRQEPLSVLRERTGLSISQKITDPAFPLSPKEARLASRLAELGKKGDWQGARRLYGSYKGTGVPVINAAILAAYRCGQCQEAAGIYNKLRNLCVGVDKVSLLAGMKIFGKLQDPAMVDTIWAEVTERGWVDQFTCGARIDAAAYMGDVEGAAHVLDVMQKGKIEVYVHQFTSAILACAKAKRPSHNTALYLFNTMLDHGISPTIVTFANLAQAHVKASLEQIQRVRATMKEHDVLGNSVFAESYLGALTQRRLITARDAQAITAELEDLPEREGRLKEAQSALLEIQASNAFGFMGMNFITLPTCGYVCDPMQEPLSVLRERTGLSISQKITDPAFPLSPKEARLASRLAELGKKGDWQGARRLYGSYKGSAVTVCTAAMQAAYRCGQYQEAAAKNNRLRNLRIEVTEVSLLVGMKIFGKLQDPVMVDAIWAEVAECGAAKVLDMMLTRRLELDEHKFSAAIAACASAKRPSHNAAMYLFNTMLDNGFVPTIVTFTNLARAHVNAYLSALIQGRRGLARSSSRLNLADLPEREGRLKEARSALLEMQAGGVQLTALCQNILQYVKQAGL</sequence>
<dbReference type="Pfam" id="PF13812">
    <property type="entry name" value="PPR_3"/>
    <property type="match status" value="1"/>
</dbReference>